<dbReference type="SMART" id="SM00420">
    <property type="entry name" value="HTH_DEOR"/>
    <property type="match status" value="1"/>
</dbReference>
<dbReference type="InterPro" id="IPR050313">
    <property type="entry name" value="Carb_Metab_HTH_regulators"/>
</dbReference>
<dbReference type="Proteomes" id="UP000254620">
    <property type="component" value="Unassembled WGS sequence"/>
</dbReference>
<keyword evidence="2 8" id="KW-0238">DNA-binding</keyword>
<reference evidence="7 13" key="3">
    <citation type="submission" date="2018-11" db="EMBL/GenBank/DDBJ databases">
        <title>Sequencing Av. paragallinarum serogroups.</title>
        <authorList>
            <person name="Hellmuth J.E."/>
            <person name="Boucher C.E."/>
            <person name="Cason E.D."/>
        </authorList>
    </citation>
    <scope>NUCLEOTIDE SEQUENCE [LARGE SCALE GENOMIC DNA]</scope>
    <source>
        <strain evidence="7 13">SA-3</strain>
    </source>
</reference>
<feature type="domain" description="HTH deoR-type" evidence="4">
    <location>
        <begin position="4"/>
        <end position="59"/>
    </location>
</feature>
<dbReference type="EMBL" id="RQXS01000032">
    <property type="protein sequence ID" value="RZN58562.1"/>
    <property type="molecule type" value="Genomic_DNA"/>
</dbReference>
<dbReference type="SMART" id="SM01134">
    <property type="entry name" value="DeoRC"/>
    <property type="match status" value="1"/>
</dbReference>
<dbReference type="InterPro" id="IPR036388">
    <property type="entry name" value="WH-like_DNA-bd_sf"/>
</dbReference>
<reference evidence="6 10" key="2">
    <citation type="submission" date="2018-06" db="EMBL/GenBank/DDBJ databases">
        <authorList>
            <person name="Teymurazov M."/>
            <person name="Kislichkina A."/>
            <person name="Abaymova A."/>
            <person name="Mukhina T."/>
            <person name="Mayskaya N."/>
            <person name="Svetoch E."/>
            <person name="Bogun A."/>
        </authorList>
    </citation>
    <scope>NUCLEOTIDE SEQUENCE [LARGE SCALE GENOMIC DNA]</scope>
    <source>
        <strain evidence="6 10">SCPM-O-B-8406</strain>
    </source>
</reference>
<evidence type="ECO:0000313" key="8">
    <source>
        <dbReference type="EMBL" id="STO71666.1"/>
    </source>
</evidence>
<dbReference type="InterPro" id="IPR014036">
    <property type="entry name" value="DeoR-like_C"/>
</dbReference>
<evidence type="ECO:0000313" key="14">
    <source>
        <dbReference type="Proteomes" id="UP001347884"/>
    </source>
</evidence>
<dbReference type="Gene3D" id="1.10.10.10">
    <property type="entry name" value="Winged helix-like DNA-binding domain superfamily/Winged helix DNA-binding domain"/>
    <property type="match status" value="1"/>
</dbReference>
<evidence type="ECO:0000256" key="3">
    <source>
        <dbReference type="ARBA" id="ARBA00023163"/>
    </source>
</evidence>
<dbReference type="InterPro" id="IPR047779">
    <property type="entry name" value="AgaR-like"/>
</dbReference>
<dbReference type="RefSeq" id="WP_017806047.1">
    <property type="nucleotide sequence ID" value="NZ_CP050316.1"/>
</dbReference>
<evidence type="ECO:0000256" key="2">
    <source>
        <dbReference type="ARBA" id="ARBA00023125"/>
    </source>
</evidence>
<proteinExistence type="predicted"/>
<dbReference type="Gene3D" id="3.40.50.1360">
    <property type="match status" value="1"/>
</dbReference>
<dbReference type="EMBL" id="JAMDKF010000002">
    <property type="protein sequence ID" value="MEE6040497.1"/>
    <property type="molecule type" value="Genomic_DNA"/>
</dbReference>
<name>A0A0F5ERS6_AVIPA</name>
<dbReference type="Proteomes" id="UP001347884">
    <property type="component" value="Unassembled WGS sequence"/>
</dbReference>
<dbReference type="EMBL" id="QJPJ01000002">
    <property type="protein sequence ID" value="PXZ40348.1"/>
    <property type="molecule type" value="Genomic_DNA"/>
</dbReference>
<evidence type="ECO:0000313" key="6">
    <source>
        <dbReference type="EMBL" id="PXZ40348.1"/>
    </source>
</evidence>
<dbReference type="Pfam" id="PF08220">
    <property type="entry name" value="HTH_DeoR"/>
    <property type="match status" value="1"/>
</dbReference>
<reference evidence="11 12" key="1">
    <citation type="submission" date="2018-06" db="EMBL/GenBank/DDBJ databases">
        <authorList>
            <consortium name="Pathogen Informatics"/>
            <person name="Doyle S."/>
        </authorList>
    </citation>
    <scope>NUCLEOTIDE SEQUENCE [LARGE SCALE GENOMIC DNA]</scope>
    <source>
        <strain evidence="9 12">NCTC10926</strain>
        <strain evidence="8 11">NCTC11296</strain>
    </source>
</reference>
<dbReference type="NCBIfam" id="NF040755">
    <property type="entry name" value="AgaR"/>
    <property type="match status" value="1"/>
</dbReference>
<dbReference type="InterPro" id="IPR018356">
    <property type="entry name" value="Tscrpt_reg_HTH_DeoR_CS"/>
</dbReference>
<dbReference type="GeneID" id="66256206"/>
<dbReference type="SUPFAM" id="SSF46785">
    <property type="entry name" value="Winged helix' DNA-binding domain"/>
    <property type="match status" value="1"/>
</dbReference>
<dbReference type="SUPFAM" id="SSF100950">
    <property type="entry name" value="NagB/RpiA/CoA transferase-like"/>
    <property type="match status" value="1"/>
</dbReference>
<dbReference type="EMBL" id="UGHK01000002">
    <property type="protein sequence ID" value="STO71666.1"/>
    <property type="molecule type" value="Genomic_DNA"/>
</dbReference>
<dbReference type="GO" id="GO:0003700">
    <property type="term" value="F:DNA-binding transcription factor activity"/>
    <property type="evidence" value="ECO:0007669"/>
    <property type="project" value="InterPro"/>
</dbReference>
<dbReference type="Pfam" id="PF00455">
    <property type="entry name" value="DeoRC"/>
    <property type="match status" value="1"/>
</dbReference>
<reference evidence="5" key="5">
    <citation type="submission" date="2022-05" db="EMBL/GenBank/DDBJ databases">
        <authorList>
            <person name="Chen Y."/>
            <person name="Zhu J."/>
            <person name="Zhu K."/>
        </authorList>
    </citation>
    <scope>NUCLEOTIDE SEQUENCE</scope>
    <source>
        <strain evidence="5">AV25</strain>
    </source>
</reference>
<dbReference type="InterPro" id="IPR036390">
    <property type="entry name" value="WH_DNA-bd_sf"/>
</dbReference>
<organism evidence="7 13">
    <name type="scientific">Avibacterium paragallinarum</name>
    <name type="common">Haemophilus gallinarum</name>
    <dbReference type="NCBI Taxonomy" id="728"/>
    <lineage>
        <taxon>Bacteria</taxon>
        <taxon>Pseudomonadati</taxon>
        <taxon>Pseudomonadota</taxon>
        <taxon>Gammaproteobacteria</taxon>
        <taxon>Pasteurellales</taxon>
        <taxon>Pasteurellaceae</taxon>
        <taxon>Avibacterium</taxon>
    </lineage>
</organism>
<dbReference type="InterPro" id="IPR001034">
    <property type="entry name" value="DeoR_HTH"/>
</dbReference>
<dbReference type="PANTHER" id="PTHR30363:SF44">
    <property type="entry name" value="AGA OPERON TRANSCRIPTIONAL REPRESSOR-RELATED"/>
    <property type="match status" value="1"/>
</dbReference>
<evidence type="ECO:0000313" key="7">
    <source>
        <dbReference type="EMBL" id="RZN58562.1"/>
    </source>
</evidence>
<dbReference type="EMBL" id="UFSW01000001">
    <property type="protein sequence ID" value="SUU97212.1"/>
    <property type="molecule type" value="Genomic_DNA"/>
</dbReference>
<dbReference type="PROSITE" id="PS00894">
    <property type="entry name" value="HTH_DEOR_1"/>
    <property type="match status" value="1"/>
</dbReference>
<gene>
    <name evidence="5" type="primary">agaR</name>
    <name evidence="9" type="synonym">glcR</name>
    <name evidence="6" type="ORF">DM482_01805</name>
    <name evidence="7" type="ORF">EIG79_07480</name>
    <name evidence="5" type="ORF">M5S13_01150</name>
    <name evidence="9" type="ORF">NCTC10926_00583</name>
    <name evidence="8" type="ORF">NCTC11296_01579</name>
</gene>
<dbReference type="AlphaFoldDB" id="A0A0F5ERS6"/>
<evidence type="ECO:0000313" key="5">
    <source>
        <dbReference type="EMBL" id="MEE6040497.1"/>
    </source>
</evidence>
<dbReference type="PANTHER" id="PTHR30363">
    <property type="entry name" value="HTH-TYPE TRANSCRIPTIONAL REGULATOR SRLR-RELATED"/>
    <property type="match status" value="1"/>
</dbReference>
<dbReference type="PROSITE" id="PS51000">
    <property type="entry name" value="HTH_DEOR_2"/>
    <property type="match status" value="1"/>
</dbReference>
<keyword evidence="3" id="KW-0804">Transcription</keyword>
<dbReference type="PRINTS" id="PR00037">
    <property type="entry name" value="HTHLACR"/>
</dbReference>
<evidence type="ECO:0000259" key="4">
    <source>
        <dbReference type="PROSITE" id="PS51000"/>
    </source>
</evidence>
<evidence type="ECO:0000313" key="10">
    <source>
        <dbReference type="Proteomes" id="UP000247594"/>
    </source>
</evidence>
<keyword evidence="14" id="KW-1185">Reference proteome</keyword>
<dbReference type="Proteomes" id="UP000254465">
    <property type="component" value="Unassembled WGS sequence"/>
</dbReference>
<dbReference type="InterPro" id="IPR037171">
    <property type="entry name" value="NagB/RpiA_transferase-like"/>
</dbReference>
<reference evidence="5 14" key="4">
    <citation type="journal article" date="2022" name="Front. Microbiol.">
        <title>Commensal bacteria contribute to the growth of multidrug-resistant Avibacterium paragallinarum in chickens.</title>
        <authorList>
            <person name="Zhu J."/>
            <person name="Chen Y."/>
            <person name="Wu Y."/>
            <person name="Wang Y."/>
            <person name="Zhu K."/>
        </authorList>
    </citation>
    <scope>NUCLEOTIDE SEQUENCE [LARGE SCALE GENOMIC DNA]</scope>
    <source>
        <strain evidence="5 14">AV25</strain>
    </source>
</reference>
<keyword evidence="1" id="KW-0805">Transcription regulation</keyword>
<dbReference type="GO" id="GO:0003677">
    <property type="term" value="F:DNA binding"/>
    <property type="evidence" value="ECO:0007669"/>
    <property type="project" value="UniProtKB-KW"/>
</dbReference>
<protein>
    <submittedName>
        <fullName evidence="7">DeoR/GlpR transcriptional regulator</fullName>
    </submittedName>
    <submittedName>
        <fullName evidence="9">HTH-type transcriptional repressor glcR</fullName>
    </submittedName>
    <submittedName>
        <fullName evidence="5 8">Transcriptional repressor AgaR</fullName>
    </submittedName>
</protein>
<evidence type="ECO:0000313" key="12">
    <source>
        <dbReference type="Proteomes" id="UP000254620"/>
    </source>
</evidence>
<evidence type="ECO:0000313" key="13">
    <source>
        <dbReference type="Proteomes" id="UP000294229"/>
    </source>
</evidence>
<sequence length="257" mass="28093">MKSAIERRMEIVAIVNKNSSARVEDLAEAFSVSTVTIRQDLNFLEKNGYIIRSHGGAIPNKGMIAELSNSEKRNRYSGEKSKIAEAALKLIHDNDIIILDSGTTTKEIASALKKSPLKNIVVMTNSLDVAYELSDSDNTDVLMTGGKLRKNAMSFSGPQADASLANYCFSKVFLGVDGFDIQAGITTHNEQEANLNRIMCEISNQVIAVTDSSKFGKKSCHVIRKFADIDVLITDSGISPEYLTALQENNIEVIIVD</sequence>
<evidence type="ECO:0000313" key="11">
    <source>
        <dbReference type="Proteomes" id="UP000254465"/>
    </source>
</evidence>
<accession>A0A0F5ERS6</accession>
<evidence type="ECO:0000313" key="9">
    <source>
        <dbReference type="EMBL" id="SUU97212.1"/>
    </source>
</evidence>
<dbReference type="Proteomes" id="UP000294229">
    <property type="component" value="Unassembled WGS sequence"/>
</dbReference>
<evidence type="ECO:0000256" key="1">
    <source>
        <dbReference type="ARBA" id="ARBA00023015"/>
    </source>
</evidence>
<dbReference type="Proteomes" id="UP000247594">
    <property type="component" value="Unassembled WGS sequence"/>
</dbReference>